<name>A0A1G2JQ30_9BACT</name>
<dbReference type="PANTHER" id="PTHR37292:SF2">
    <property type="entry name" value="DUF262 DOMAIN-CONTAINING PROTEIN"/>
    <property type="match status" value="1"/>
</dbReference>
<dbReference type="Proteomes" id="UP000178935">
    <property type="component" value="Unassembled WGS sequence"/>
</dbReference>
<dbReference type="EMBL" id="MHPU01000012">
    <property type="protein sequence ID" value="OGZ89043.1"/>
    <property type="molecule type" value="Genomic_DNA"/>
</dbReference>
<dbReference type="PANTHER" id="PTHR37292">
    <property type="entry name" value="VNG6097C"/>
    <property type="match status" value="1"/>
</dbReference>
<evidence type="ECO:0000313" key="1">
    <source>
        <dbReference type="EMBL" id="OGZ89043.1"/>
    </source>
</evidence>
<accession>A0A1G2JQ30</accession>
<evidence type="ECO:0000313" key="2">
    <source>
        <dbReference type="Proteomes" id="UP000178935"/>
    </source>
</evidence>
<reference evidence="1 2" key="1">
    <citation type="journal article" date="2016" name="Nat. Commun.">
        <title>Thousands of microbial genomes shed light on interconnected biogeochemical processes in an aquifer system.</title>
        <authorList>
            <person name="Anantharaman K."/>
            <person name="Brown C.T."/>
            <person name="Hug L.A."/>
            <person name="Sharon I."/>
            <person name="Castelle C.J."/>
            <person name="Probst A.J."/>
            <person name="Thomas B.C."/>
            <person name="Singh A."/>
            <person name="Wilkins M.J."/>
            <person name="Karaoz U."/>
            <person name="Brodie E.L."/>
            <person name="Williams K.H."/>
            <person name="Hubbard S.S."/>
            <person name="Banfield J.F."/>
        </authorList>
    </citation>
    <scope>NUCLEOTIDE SEQUENCE [LARGE SCALE GENOMIC DNA]</scope>
</reference>
<protein>
    <submittedName>
        <fullName evidence="1">Uncharacterized protein</fullName>
    </submittedName>
</protein>
<comment type="caution">
    <text evidence="1">The sequence shown here is derived from an EMBL/GenBank/DDBJ whole genome shotgun (WGS) entry which is preliminary data.</text>
</comment>
<gene>
    <name evidence="1" type="ORF">A2561_05330</name>
</gene>
<dbReference type="AlphaFoldDB" id="A0A1G2JQ30"/>
<proteinExistence type="predicted"/>
<organism evidence="1 2">
    <name type="scientific">Candidatus Staskawiczbacteria bacterium RIFOXYD1_FULL_32_13</name>
    <dbReference type="NCBI Taxonomy" id="1802234"/>
    <lineage>
        <taxon>Bacteria</taxon>
        <taxon>Candidatus Staskawicziibacteriota</taxon>
    </lineage>
</organism>
<sequence>METTGEQETTDEENIFSKMAEAFIRINKEGIRIGNVELMLSFMAGTLSGELKSRVVKLCKELENRDIMVQPIMRSVFSNLGLSQTQIAKPKQFKANIAKIKGILKEDLDNRLGVSERSLRLTAEFLEKEFGIHNARLLPSQTALIPLSTYFGKNNFENIDQMPDLDRKNITSWFLLVNLNGHYSSSVDTRLNRDIEIIRNSDSFPFLAMQETMKVRKHIDFEYIQDGLERNVVREANKAFTFILYILLTKNKADDWGGRLIASRNLNELEKHHIFPQEYLKKELELDDVEDPAEVETIVSNLANITFIHKPVNGSVSDAGPIDYLVQFIDRAKLHFIPENKDLWTKEAYNNGLFQDARIRLIFEAAQKYFPDVFIDFDYKENAVNTLKLGKSIKKSKQLIGEQTIEHLDNILGVEPVIVSILNKLKPIDQDIIVNRRKSYISLRKNINFAYFRLKTDKIWLTVKAPHNILVDIVKNHTISGSNGRDGNQYTDIAIENENNLDEVVMAIQEAYKLQK</sequence>